<evidence type="ECO:0000256" key="8">
    <source>
        <dbReference type="ARBA" id="ARBA00074024"/>
    </source>
</evidence>
<evidence type="ECO:0000256" key="4">
    <source>
        <dbReference type="ARBA" id="ARBA00022946"/>
    </source>
</evidence>
<evidence type="ECO:0000256" key="6">
    <source>
        <dbReference type="ARBA" id="ARBA00023136"/>
    </source>
</evidence>
<evidence type="ECO:0000313" key="9">
    <source>
        <dbReference type="EMBL" id="SCU88736.1"/>
    </source>
</evidence>
<dbReference type="SUPFAM" id="SSF51735">
    <property type="entry name" value="NAD(P)-binding Rossmann-fold domains"/>
    <property type="match status" value="1"/>
</dbReference>
<keyword evidence="10" id="KW-1185">Reference proteome</keyword>
<dbReference type="PANTHER" id="PTHR14097:SF7">
    <property type="entry name" value="OXIDOREDUCTASE HTATIP2"/>
    <property type="match status" value="1"/>
</dbReference>
<dbReference type="EMBL" id="LT598448">
    <property type="protein sequence ID" value="SCU88736.1"/>
    <property type="molecule type" value="Genomic_DNA"/>
</dbReference>
<dbReference type="Proteomes" id="UP000189911">
    <property type="component" value="Chromosome D"/>
</dbReference>
<dbReference type="InterPro" id="IPR014843">
    <property type="entry name" value="Him1/Fmp52"/>
</dbReference>
<dbReference type="GO" id="GO:0005741">
    <property type="term" value="C:mitochondrial outer membrane"/>
    <property type="evidence" value="ECO:0007669"/>
    <property type="project" value="UniProtKB-SubCell"/>
</dbReference>
<keyword evidence="3" id="KW-1000">Mitochondrion outer membrane</keyword>
<dbReference type="InterPro" id="IPR036291">
    <property type="entry name" value="NAD(P)-bd_dom_sf"/>
</dbReference>
<dbReference type="AlphaFoldDB" id="A0A1G4JFA7"/>
<evidence type="ECO:0000256" key="3">
    <source>
        <dbReference type="ARBA" id="ARBA00022787"/>
    </source>
</evidence>
<accession>A0A1G4JFA7</accession>
<dbReference type="OrthoDB" id="430436at2759"/>
<evidence type="ECO:0000256" key="7">
    <source>
        <dbReference type="ARBA" id="ARBA00071738"/>
    </source>
</evidence>
<proteinExistence type="inferred from homology"/>
<name>A0A1G4JFA7_9SACH</name>
<comment type="similarity">
    <text evidence="2">Belongs to the FMP52 family.</text>
</comment>
<evidence type="ECO:0000256" key="5">
    <source>
        <dbReference type="ARBA" id="ARBA00023128"/>
    </source>
</evidence>
<organism evidence="9 10">
    <name type="scientific">Lachancea nothofagi CBS 11611</name>
    <dbReference type="NCBI Taxonomy" id="1266666"/>
    <lineage>
        <taxon>Eukaryota</taxon>
        <taxon>Fungi</taxon>
        <taxon>Dikarya</taxon>
        <taxon>Ascomycota</taxon>
        <taxon>Saccharomycotina</taxon>
        <taxon>Saccharomycetes</taxon>
        <taxon>Saccharomycetales</taxon>
        <taxon>Saccharomycetaceae</taxon>
        <taxon>Lachancea</taxon>
    </lineage>
</organism>
<comment type="subcellular location">
    <subcellularLocation>
        <location evidence="1">Mitochondrion outer membrane</location>
        <topology evidence="1">Peripheral membrane protein</topology>
    </subcellularLocation>
</comment>
<protein>
    <recommendedName>
        <fullName evidence="8">Protein FMP52, mitochondrial</fullName>
    </recommendedName>
    <alternativeName>
        <fullName evidence="7">Protein fmp52, mitochondrial</fullName>
    </alternativeName>
</protein>
<evidence type="ECO:0000256" key="1">
    <source>
        <dbReference type="ARBA" id="ARBA00004450"/>
    </source>
</evidence>
<gene>
    <name evidence="9" type="ORF">LANO_0D02938G</name>
</gene>
<sequence>MSFNVLILGATGFCGSTFLKFAAREPSFANVFTITRRELKGSYDTGKVKSVIAKDSDTWADLIPKDVDIMISGLATTREARDYKIDHDLNVELAKRAKSQGCSTYVLVSSAGANEKSNFYYMKTKGEVERDILALNFDKTIILRPGPLIGQRDDKNMLNELSSKLGGLLYKTRFQMLYGYPAYGEDVAKAGVKLALDHSRTSKIQIIESSEILELASDAA</sequence>
<dbReference type="PANTHER" id="PTHR14097">
    <property type="entry name" value="OXIDOREDUCTASE HTATIP2"/>
    <property type="match status" value="1"/>
</dbReference>
<keyword evidence="6" id="KW-0472">Membrane</keyword>
<dbReference type="FunFam" id="3.40.50.720:FF:000366">
    <property type="entry name" value="Protein FMP52, mitochondrial"/>
    <property type="match status" value="1"/>
</dbReference>
<evidence type="ECO:0000256" key="2">
    <source>
        <dbReference type="ARBA" id="ARBA00006617"/>
    </source>
</evidence>
<keyword evidence="4" id="KW-0809">Transit peptide</keyword>
<reference evidence="10" key="1">
    <citation type="submission" date="2016-03" db="EMBL/GenBank/DDBJ databases">
        <authorList>
            <person name="Devillers Hugo."/>
        </authorList>
    </citation>
    <scope>NUCLEOTIDE SEQUENCE [LARGE SCALE GENOMIC DNA]</scope>
</reference>
<keyword evidence="5" id="KW-0496">Mitochondrion</keyword>
<dbReference type="Gene3D" id="3.40.50.720">
    <property type="entry name" value="NAD(P)-binding Rossmann-like Domain"/>
    <property type="match status" value="1"/>
</dbReference>
<dbReference type="GO" id="GO:0051170">
    <property type="term" value="P:import into nucleus"/>
    <property type="evidence" value="ECO:0007669"/>
    <property type="project" value="TreeGrafter"/>
</dbReference>
<evidence type="ECO:0000313" key="10">
    <source>
        <dbReference type="Proteomes" id="UP000189911"/>
    </source>
</evidence>
<dbReference type="Pfam" id="PF08732">
    <property type="entry name" value="HIM1"/>
    <property type="match status" value="1"/>
</dbReference>